<accession>F0RBI1</accession>
<protein>
    <recommendedName>
        <fullName evidence="3">RiboL-PSP-HEPN domain-containing protein</fullName>
    </recommendedName>
</protein>
<dbReference type="STRING" id="867900.Celly_2814"/>
<keyword evidence="2" id="KW-1185">Reference proteome</keyword>
<gene>
    <name evidence="1" type="ordered locus">Celly_2814</name>
</gene>
<name>F0RBI1_CELLC</name>
<evidence type="ECO:0008006" key="3">
    <source>
        <dbReference type="Google" id="ProtNLM"/>
    </source>
</evidence>
<organism evidence="1 2">
    <name type="scientific">Cellulophaga lytica (strain ATCC 23178 / DSM 7489 / JCM 8516 / NBRC 14961 / NCIMB 1423 / VKM B-1433 / Cy l20)</name>
    <dbReference type="NCBI Taxonomy" id="867900"/>
    <lineage>
        <taxon>Bacteria</taxon>
        <taxon>Pseudomonadati</taxon>
        <taxon>Bacteroidota</taxon>
        <taxon>Flavobacteriia</taxon>
        <taxon>Flavobacteriales</taxon>
        <taxon>Flavobacteriaceae</taxon>
        <taxon>Cellulophaga</taxon>
    </lineage>
</organism>
<proteinExistence type="predicted"/>
<dbReference type="Proteomes" id="UP000007487">
    <property type="component" value="Chromosome"/>
</dbReference>
<evidence type="ECO:0000313" key="2">
    <source>
        <dbReference type="Proteomes" id="UP000007487"/>
    </source>
</evidence>
<reference evidence="1 2" key="1">
    <citation type="journal article" date="2011" name="Stand. Genomic Sci.">
        <title>Complete genome sequence of Cellulophaga lytica type strain (LIM- 21).</title>
        <authorList>
            <person name="Pati A."/>
            <person name="Abt B."/>
            <person name="Teshima H."/>
            <person name="Nolan M."/>
            <person name="Lapidus A."/>
            <person name="Lucas S."/>
            <person name="Hammon N."/>
            <person name="Deshpande S."/>
            <person name="Cheng J.F."/>
            <person name="Tapia R."/>
            <person name="Han C."/>
            <person name="Goodwin L."/>
            <person name="Pitluck S."/>
            <person name="Liolios K."/>
            <person name="Pagani I."/>
            <person name="Mavromatis K."/>
            <person name="Ovchinikova G."/>
            <person name="Chen A."/>
            <person name="Palaniappan K."/>
            <person name="Land M."/>
            <person name="Hauser L."/>
            <person name="Jeffries C.D."/>
            <person name="Detter J.C."/>
            <person name="Brambilla E.M."/>
            <person name="Kannan K.P."/>
            <person name="Rohde M."/>
            <person name="Spring S."/>
            <person name="Goker M."/>
            <person name="Woyke T."/>
            <person name="Bristow J."/>
            <person name="Eisen J.A."/>
            <person name="Markowitz V."/>
            <person name="Hugenholtz P."/>
            <person name="Kyrpides N.C."/>
            <person name="Klenk H.P."/>
            <person name="Ivanova N."/>
        </authorList>
    </citation>
    <scope>NUCLEOTIDE SEQUENCE [LARGE SCALE GENOMIC DNA]</scope>
    <source>
        <strain evidence="2">ATCC 23178 / DSM 7489 / JCM 8516 / NBRC 14961 / NCIMB 1423 / VKM B-1433 / Cy l20</strain>
    </source>
</reference>
<dbReference type="EMBL" id="CP002534">
    <property type="protein sequence ID" value="ADY30631.1"/>
    <property type="molecule type" value="Genomic_DNA"/>
</dbReference>
<dbReference type="KEGG" id="cly:Celly_2814"/>
<evidence type="ECO:0000313" key="1">
    <source>
        <dbReference type="EMBL" id="ADY30631.1"/>
    </source>
</evidence>
<sequence length="203" mass="24592">MLFRLNRQIPQSLKNELLETSSLFKYTVEEMERISRNLLTDNNINDQFYRRLIIRNIFSIIETYIHITKKIIKIFLAVEESSNNSISWPELIILNEKRAFLDNKGNVKLRDEFQSFESSLRFTLNLYSQLFKLNKPNYGDKRFQKLIELSKRRNHITHPKKRFELDISKEEIIDLMSGFYWFMDLNNQIQNSFNSWLRKTLRN</sequence>
<dbReference type="AlphaFoldDB" id="F0RBI1"/>
<dbReference type="HOGENOM" id="CLU_1346887_0_0_10"/>